<dbReference type="OrthoDB" id="10579451at2759"/>
<organism evidence="2 3">
    <name type="scientific">Clonostachys byssicola</name>
    <dbReference type="NCBI Taxonomy" id="160290"/>
    <lineage>
        <taxon>Eukaryota</taxon>
        <taxon>Fungi</taxon>
        <taxon>Dikarya</taxon>
        <taxon>Ascomycota</taxon>
        <taxon>Pezizomycotina</taxon>
        <taxon>Sordariomycetes</taxon>
        <taxon>Hypocreomycetidae</taxon>
        <taxon>Hypocreales</taxon>
        <taxon>Bionectriaceae</taxon>
        <taxon>Clonostachys</taxon>
    </lineage>
</organism>
<comment type="caution">
    <text evidence="2">The sequence shown here is derived from an EMBL/GenBank/DDBJ whole genome shotgun (WGS) entry which is preliminary data.</text>
</comment>
<evidence type="ECO:0000256" key="1">
    <source>
        <dbReference type="SAM" id="MobiDB-lite"/>
    </source>
</evidence>
<evidence type="ECO:0000313" key="2">
    <source>
        <dbReference type="EMBL" id="CAG9972414.1"/>
    </source>
</evidence>
<gene>
    <name evidence="2" type="ORF">CBYS24578_00001006</name>
</gene>
<feature type="non-terminal residue" evidence="2">
    <location>
        <position position="103"/>
    </location>
</feature>
<sequence length="103" mass="11544">MVALRIVSFLNLRGRRAHGEEDASEEELGVHVPRLDEDGQREADQRVPDRGDPSHTQAIRDQAPGRAGDERNELVSEAERADDVADAMLLANEEMEKSETPRR</sequence>
<keyword evidence="3" id="KW-1185">Reference proteome</keyword>
<dbReference type="AlphaFoldDB" id="A0A9N9U4T3"/>
<name>A0A9N9U4T3_9HYPO</name>
<proteinExistence type="predicted"/>
<feature type="region of interest" description="Disordered" evidence="1">
    <location>
        <begin position="14"/>
        <end position="103"/>
    </location>
</feature>
<feature type="compositionally biased region" description="Basic and acidic residues" evidence="1">
    <location>
        <begin position="67"/>
        <end position="83"/>
    </location>
</feature>
<evidence type="ECO:0000313" key="3">
    <source>
        <dbReference type="Proteomes" id="UP000754883"/>
    </source>
</evidence>
<feature type="compositionally biased region" description="Basic and acidic residues" evidence="1">
    <location>
        <begin position="33"/>
        <end position="53"/>
    </location>
</feature>
<dbReference type="Proteomes" id="UP000754883">
    <property type="component" value="Unassembled WGS sequence"/>
</dbReference>
<reference evidence="2 3" key="2">
    <citation type="submission" date="2021-10" db="EMBL/GenBank/DDBJ databases">
        <authorList>
            <person name="Piombo E."/>
        </authorList>
    </citation>
    <scope>NUCLEOTIDE SEQUENCE [LARGE SCALE GENOMIC DNA]</scope>
</reference>
<dbReference type="EMBL" id="CABFNO020001240">
    <property type="protein sequence ID" value="CAG9972414.1"/>
    <property type="molecule type" value="Genomic_DNA"/>
</dbReference>
<reference evidence="3" key="1">
    <citation type="submission" date="2019-06" db="EMBL/GenBank/DDBJ databases">
        <authorList>
            <person name="Broberg M."/>
        </authorList>
    </citation>
    <scope>NUCLEOTIDE SEQUENCE [LARGE SCALE GENOMIC DNA]</scope>
</reference>
<accession>A0A9N9U4T3</accession>
<protein>
    <submittedName>
        <fullName evidence="2">Uncharacterized protein</fullName>
    </submittedName>
</protein>
<feature type="compositionally biased region" description="Basic and acidic residues" evidence="1">
    <location>
        <begin position="94"/>
        <end position="103"/>
    </location>
</feature>